<dbReference type="InterPro" id="IPR036392">
    <property type="entry name" value="PLAT/LH2_dom_sf"/>
</dbReference>
<evidence type="ECO:0000313" key="4">
    <source>
        <dbReference type="Proteomes" id="UP000187406"/>
    </source>
</evidence>
<comment type="caution">
    <text evidence="3">The sequence shown here is derived from an EMBL/GenBank/DDBJ whole genome shotgun (WGS) entry which is preliminary data.</text>
</comment>
<dbReference type="EMBL" id="BDDD01005220">
    <property type="protein sequence ID" value="GAV89034.1"/>
    <property type="molecule type" value="Genomic_DNA"/>
</dbReference>
<comment type="caution">
    <text evidence="1">Lacks conserved residue(s) required for the propagation of feature annotation.</text>
</comment>
<dbReference type="PANTHER" id="PTHR31718">
    <property type="entry name" value="PLAT DOMAIN-CONTAINING PROTEIN"/>
    <property type="match status" value="1"/>
</dbReference>
<accession>A0A1Q3D982</accession>
<feature type="domain" description="PLAT" evidence="2">
    <location>
        <begin position="63"/>
        <end position="189"/>
    </location>
</feature>
<dbReference type="PROSITE" id="PS50095">
    <property type="entry name" value="PLAT"/>
    <property type="match status" value="1"/>
</dbReference>
<dbReference type="Pfam" id="PF06232">
    <property type="entry name" value="ATS3"/>
    <property type="match status" value="1"/>
</dbReference>
<protein>
    <submittedName>
        <fullName evidence="3">PLAT domain-containing protein</fullName>
    </submittedName>
</protein>
<evidence type="ECO:0000313" key="3">
    <source>
        <dbReference type="EMBL" id="GAV89034.1"/>
    </source>
</evidence>
<name>A0A1Q3D982_CEPFO</name>
<dbReference type="AlphaFoldDB" id="A0A1Q3D982"/>
<dbReference type="Proteomes" id="UP000187406">
    <property type="component" value="Unassembled WGS sequence"/>
</dbReference>
<reference evidence="4" key="1">
    <citation type="submission" date="2016-04" db="EMBL/GenBank/DDBJ databases">
        <title>Cephalotus genome sequencing.</title>
        <authorList>
            <person name="Fukushima K."/>
            <person name="Hasebe M."/>
            <person name="Fang X."/>
        </authorList>
    </citation>
    <scope>NUCLEOTIDE SEQUENCE [LARGE SCALE GENOMIC DNA]</scope>
    <source>
        <strain evidence="4">cv. St1</strain>
    </source>
</reference>
<dbReference type="SUPFAM" id="SSF49723">
    <property type="entry name" value="Lipase/lipooxygenase domain (PLAT/LH2 domain)"/>
    <property type="match status" value="1"/>
</dbReference>
<feature type="non-terminal residue" evidence="3">
    <location>
        <position position="1"/>
    </location>
</feature>
<dbReference type="Gene3D" id="2.60.60.20">
    <property type="entry name" value="PLAT/LH2 domain"/>
    <property type="match status" value="1"/>
</dbReference>
<proteinExistence type="predicted"/>
<dbReference type="InterPro" id="IPR010417">
    <property type="entry name" value="Embryo-specific_ATS3"/>
</dbReference>
<dbReference type="InParanoid" id="A0A1Q3D982"/>
<keyword evidence="4" id="KW-1185">Reference proteome</keyword>
<sequence length="220" mass="24502">LPLNRSFLLSTNTHFSFQISNLHFLKFSIEKRVGEMEMKRHHFSVLLIALFLSKAAGDSNNKCVYNLYVKTGSIMKAGTNSKISVTLGDPQGRSIWVPNLESWGLMGPSYDFYERGNVDIFSGRGPCIGAPLCRLNVTSDGSGSHHGWYCDYIEVTSSRPHRACNQAAFYVDRWLASDAPPYQLSAILDGCESNTKILTTRGRFVVGNPKPKRSAASIMW</sequence>
<dbReference type="PANTHER" id="PTHR31718:SF47">
    <property type="entry name" value="OS06G0206401 PROTEIN"/>
    <property type="match status" value="1"/>
</dbReference>
<dbReference type="InterPro" id="IPR001024">
    <property type="entry name" value="PLAT/LH2_dom"/>
</dbReference>
<dbReference type="OrthoDB" id="5322100at2759"/>
<gene>
    <name evidence="3" type="ORF">CFOL_v3_32455</name>
</gene>
<evidence type="ECO:0000259" key="2">
    <source>
        <dbReference type="PROSITE" id="PS50095"/>
    </source>
</evidence>
<evidence type="ECO:0000256" key="1">
    <source>
        <dbReference type="PROSITE-ProRule" id="PRU00152"/>
    </source>
</evidence>
<organism evidence="3 4">
    <name type="scientific">Cephalotus follicularis</name>
    <name type="common">Albany pitcher plant</name>
    <dbReference type="NCBI Taxonomy" id="3775"/>
    <lineage>
        <taxon>Eukaryota</taxon>
        <taxon>Viridiplantae</taxon>
        <taxon>Streptophyta</taxon>
        <taxon>Embryophyta</taxon>
        <taxon>Tracheophyta</taxon>
        <taxon>Spermatophyta</taxon>
        <taxon>Magnoliopsida</taxon>
        <taxon>eudicotyledons</taxon>
        <taxon>Gunneridae</taxon>
        <taxon>Pentapetalae</taxon>
        <taxon>rosids</taxon>
        <taxon>fabids</taxon>
        <taxon>Oxalidales</taxon>
        <taxon>Cephalotaceae</taxon>
        <taxon>Cephalotus</taxon>
    </lineage>
</organism>